<dbReference type="AlphaFoldDB" id="A0A9D4CQ42"/>
<comment type="caution">
    <text evidence="9">The sequence shown here is derived from an EMBL/GenBank/DDBJ whole genome shotgun (WGS) entry which is preliminary data.</text>
</comment>
<gene>
    <name evidence="9" type="ORF">DPMN_055511</name>
</gene>
<reference evidence="9" key="2">
    <citation type="submission" date="2020-11" db="EMBL/GenBank/DDBJ databases">
        <authorList>
            <person name="McCartney M.A."/>
            <person name="Auch B."/>
            <person name="Kono T."/>
            <person name="Mallez S."/>
            <person name="Becker A."/>
            <person name="Gohl D.M."/>
            <person name="Silverstein K.A.T."/>
            <person name="Koren S."/>
            <person name="Bechman K.B."/>
            <person name="Herman A."/>
            <person name="Abrahante J.E."/>
            <person name="Garbe J."/>
        </authorList>
    </citation>
    <scope>NUCLEOTIDE SEQUENCE</scope>
    <source>
        <strain evidence="9">Duluth1</strain>
        <tissue evidence="9">Whole animal</tissue>
    </source>
</reference>
<evidence type="ECO:0000313" key="10">
    <source>
        <dbReference type="Proteomes" id="UP000828390"/>
    </source>
</evidence>
<keyword evidence="3" id="KW-0863">Zinc-finger</keyword>
<dbReference type="EMBL" id="JAIWYP010000012">
    <property type="protein sequence ID" value="KAH3729540.1"/>
    <property type="molecule type" value="Genomic_DNA"/>
</dbReference>
<evidence type="ECO:0000256" key="7">
    <source>
        <dbReference type="SAM" id="MobiDB-lite"/>
    </source>
</evidence>
<dbReference type="InterPro" id="IPR045261">
    <property type="entry name" value="MORC_ATPase"/>
</dbReference>
<evidence type="ECO:0000256" key="6">
    <source>
        <dbReference type="ARBA" id="ARBA00023242"/>
    </source>
</evidence>
<sequence>VSPSFLHSNSTSHTWPFSAIAELIDNAYDPDCNASELWIDRRVIGKTDCLTFIDNGNGMSQEKLHKMLSFGFCEKVQVGNVKPIGHYGNGFKSGSMRLGLDAMVFTRCKTSTSVGFLSQTYLKAIKADSVIVPIVTWVMQNNVLLRKRSAESDSNLAAILNYSLFTSEKILLNELKSLEKMRTGTNIIIFNLKKDISENLELDFSSDAHDIRNPETPLIDLTTINRPVVHASPEYRRSLREYCSILYLKPKMKIVLRGEKVRTKLISKSLSQTERDVYKPTWLSRPVKLIFGFTSNQEPDSYGLMMYHKNRLIRAYEKVGCQKQANEHGVGVLGVVEVNFLEPVHNKQEFNRTDRYLAFMQNAGNKLNDYFFEKTNAQNPSTSQTSQSQLPDWTWAQCDNCLSWRRLPTGYTAELPERWFCYLNPDAHFNRCDIPEEPEDDDEALIPTYTKTYKKALAEKQRKTKFEELRRMKEKEALLARKEQMLQRQALELSQQKEELAEVSSSQDCTGQEANGG</sequence>
<dbReference type="Gene3D" id="3.30.565.10">
    <property type="entry name" value="Histidine kinase-like ATPase, C-terminal domain"/>
    <property type="match status" value="1"/>
</dbReference>
<dbReference type="PANTHER" id="PTHR23336">
    <property type="entry name" value="ZINC FINGER CW-TYPE COILED-COIL DOMAIN PROTEIN 3"/>
    <property type="match status" value="1"/>
</dbReference>
<dbReference type="Proteomes" id="UP000828390">
    <property type="component" value="Unassembled WGS sequence"/>
</dbReference>
<evidence type="ECO:0000256" key="3">
    <source>
        <dbReference type="ARBA" id="ARBA00022771"/>
    </source>
</evidence>
<dbReference type="Pfam" id="PF13589">
    <property type="entry name" value="HATPase_c_3"/>
    <property type="match status" value="1"/>
</dbReference>
<reference evidence="9" key="1">
    <citation type="journal article" date="2019" name="bioRxiv">
        <title>The Genome of the Zebra Mussel, Dreissena polymorpha: A Resource for Invasive Species Research.</title>
        <authorList>
            <person name="McCartney M.A."/>
            <person name="Auch B."/>
            <person name="Kono T."/>
            <person name="Mallez S."/>
            <person name="Zhang Y."/>
            <person name="Obille A."/>
            <person name="Becker A."/>
            <person name="Abrahante J.E."/>
            <person name="Garbe J."/>
            <person name="Badalamenti J.P."/>
            <person name="Herman A."/>
            <person name="Mangelson H."/>
            <person name="Liachko I."/>
            <person name="Sullivan S."/>
            <person name="Sone E.D."/>
            <person name="Koren S."/>
            <person name="Silverstein K.A.T."/>
            <person name="Beckman K.B."/>
            <person name="Gohl D.M."/>
        </authorList>
    </citation>
    <scope>NUCLEOTIDE SEQUENCE</scope>
    <source>
        <strain evidence="9">Duluth1</strain>
        <tissue evidence="9">Whole animal</tissue>
    </source>
</reference>
<keyword evidence="4" id="KW-0862">Zinc</keyword>
<dbReference type="PANTHER" id="PTHR23336:SF76">
    <property type="entry name" value="MORC S5 DOMAIN-CONTAINING PROTEIN"/>
    <property type="match status" value="1"/>
</dbReference>
<accession>A0A9D4CQ42</accession>
<dbReference type="Pfam" id="PF07496">
    <property type="entry name" value="zf-CW"/>
    <property type="match status" value="1"/>
</dbReference>
<organism evidence="9 10">
    <name type="scientific">Dreissena polymorpha</name>
    <name type="common">Zebra mussel</name>
    <name type="synonym">Mytilus polymorpha</name>
    <dbReference type="NCBI Taxonomy" id="45954"/>
    <lineage>
        <taxon>Eukaryota</taxon>
        <taxon>Metazoa</taxon>
        <taxon>Spiralia</taxon>
        <taxon>Lophotrochozoa</taxon>
        <taxon>Mollusca</taxon>
        <taxon>Bivalvia</taxon>
        <taxon>Autobranchia</taxon>
        <taxon>Heteroconchia</taxon>
        <taxon>Euheterodonta</taxon>
        <taxon>Imparidentia</taxon>
        <taxon>Neoheterodontei</taxon>
        <taxon>Myida</taxon>
        <taxon>Dreissenoidea</taxon>
        <taxon>Dreissenidae</taxon>
        <taxon>Dreissena</taxon>
    </lineage>
</organism>
<keyword evidence="10" id="KW-1185">Reference proteome</keyword>
<keyword evidence="6" id="KW-0539">Nucleus</keyword>
<dbReference type="InterPro" id="IPR041006">
    <property type="entry name" value="Morc_S5"/>
</dbReference>
<feature type="non-terminal residue" evidence="9">
    <location>
        <position position="1"/>
    </location>
</feature>
<dbReference type="GO" id="GO:0008270">
    <property type="term" value="F:zinc ion binding"/>
    <property type="evidence" value="ECO:0007669"/>
    <property type="project" value="UniProtKB-KW"/>
</dbReference>
<evidence type="ECO:0000256" key="1">
    <source>
        <dbReference type="ARBA" id="ARBA00004123"/>
    </source>
</evidence>
<dbReference type="InterPro" id="IPR011124">
    <property type="entry name" value="Znf_CW"/>
</dbReference>
<feature type="compositionally biased region" description="Polar residues" evidence="7">
    <location>
        <begin position="503"/>
        <end position="517"/>
    </location>
</feature>
<evidence type="ECO:0000313" key="9">
    <source>
        <dbReference type="EMBL" id="KAH3729540.1"/>
    </source>
</evidence>
<evidence type="ECO:0000259" key="8">
    <source>
        <dbReference type="PROSITE" id="PS51050"/>
    </source>
</evidence>
<evidence type="ECO:0000256" key="2">
    <source>
        <dbReference type="ARBA" id="ARBA00022723"/>
    </source>
</evidence>
<dbReference type="PROSITE" id="PS51050">
    <property type="entry name" value="ZF_CW"/>
    <property type="match status" value="1"/>
</dbReference>
<dbReference type="InterPro" id="IPR036890">
    <property type="entry name" value="HATPase_C_sf"/>
</dbReference>
<evidence type="ECO:0000256" key="4">
    <source>
        <dbReference type="ARBA" id="ARBA00022833"/>
    </source>
</evidence>
<dbReference type="Pfam" id="PF17942">
    <property type="entry name" value="Morc6_S5"/>
    <property type="match status" value="1"/>
</dbReference>
<dbReference type="SUPFAM" id="SSF55874">
    <property type="entry name" value="ATPase domain of HSP90 chaperone/DNA topoisomerase II/histidine kinase"/>
    <property type="match status" value="1"/>
</dbReference>
<feature type="domain" description="CW-type" evidence="8">
    <location>
        <begin position="387"/>
        <end position="440"/>
    </location>
</feature>
<name>A0A9D4CQ42_DREPO</name>
<dbReference type="GO" id="GO:0016887">
    <property type="term" value="F:ATP hydrolysis activity"/>
    <property type="evidence" value="ECO:0007669"/>
    <property type="project" value="InterPro"/>
</dbReference>
<dbReference type="Gene3D" id="3.30.40.100">
    <property type="match status" value="1"/>
</dbReference>
<evidence type="ECO:0000256" key="5">
    <source>
        <dbReference type="ARBA" id="ARBA00023054"/>
    </source>
</evidence>
<feature type="region of interest" description="Disordered" evidence="7">
    <location>
        <begin position="494"/>
        <end position="517"/>
    </location>
</feature>
<comment type="subcellular location">
    <subcellularLocation>
        <location evidence="1">Nucleus</location>
    </subcellularLocation>
</comment>
<keyword evidence="5" id="KW-0175">Coiled coil</keyword>
<proteinExistence type="predicted"/>
<dbReference type="GO" id="GO:0005634">
    <property type="term" value="C:nucleus"/>
    <property type="evidence" value="ECO:0007669"/>
    <property type="project" value="UniProtKB-SubCell"/>
</dbReference>
<keyword evidence="2" id="KW-0479">Metal-binding</keyword>
<protein>
    <recommendedName>
        <fullName evidence="8">CW-type domain-containing protein</fullName>
    </recommendedName>
</protein>